<dbReference type="EMBL" id="ADNY01000007">
    <property type="protein sequence ID" value="EFG56200.1"/>
    <property type="molecule type" value="Genomic_DNA"/>
</dbReference>
<dbReference type="AlphaFoldDB" id="D4YRK5"/>
<sequence>MKVQERKNWLNRKALAEALGMSETTLWRVMKSNQTIARVNKLRKCPTHRNYAGGRKYYLVNEVQAWIDYIDDFNLKEKS</sequence>
<evidence type="ECO:0000313" key="1">
    <source>
        <dbReference type="EMBL" id="EFG56200.1"/>
    </source>
</evidence>
<keyword evidence="2" id="KW-1185">Reference proteome</keyword>
<name>D4YRK5_9LACO</name>
<dbReference type="OrthoDB" id="2300523at2"/>
<organism evidence="1 2">
    <name type="scientific">Lactobacillus amylolyticus DSM 11664</name>
    <dbReference type="NCBI Taxonomy" id="585524"/>
    <lineage>
        <taxon>Bacteria</taxon>
        <taxon>Bacillati</taxon>
        <taxon>Bacillota</taxon>
        <taxon>Bacilli</taxon>
        <taxon>Lactobacillales</taxon>
        <taxon>Lactobacillaceae</taxon>
        <taxon>Lactobacillus</taxon>
    </lineage>
</organism>
<dbReference type="RefSeq" id="WP_006351287.1">
    <property type="nucleotide sequence ID" value="NZ_ADNY01000007.1"/>
</dbReference>
<gene>
    <name evidence="1" type="ORF">HMPREF0493_0133</name>
</gene>
<comment type="caution">
    <text evidence="1">The sequence shown here is derived from an EMBL/GenBank/DDBJ whole genome shotgun (WGS) entry which is preliminary data.</text>
</comment>
<evidence type="ECO:0000313" key="2">
    <source>
        <dbReference type="Proteomes" id="UP000004069"/>
    </source>
</evidence>
<evidence type="ECO:0008006" key="3">
    <source>
        <dbReference type="Google" id="ProtNLM"/>
    </source>
</evidence>
<accession>D4YRK5</accession>
<dbReference type="Proteomes" id="UP000004069">
    <property type="component" value="Unassembled WGS sequence"/>
</dbReference>
<reference evidence="1 2" key="1">
    <citation type="submission" date="2010-04" db="EMBL/GenBank/DDBJ databases">
        <authorList>
            <person name="Muzny D."/>
            <person name="Qin X."/>
            <person name="Deng J."/>
            <person name="Jiang H."/>
            <person name="Liu Y."/>
            <person name="Qu J."/>
            <person name="Song X.-Z."/>
            <person name="Zhang L."/>
            <person name="Thornton R."/>
            <person name="Coyle M."/>
            <person name="Francisco L."/>
            <person name="Jackson L."/>
            <person name="Javaid M."/>
            <person name="Korchina V."/>
            <person name="Kovar C."/>
            <person name="Mata R."/>
            <person name="Mathew T."/>
            <person name="Ngo R."/>
            <person name="Nguyen L."/>
            <person name="Nguyen N."/>
            <person name="Okwuonu G."/>
            <person name="Ongeri F."/>
            <person name="Pham C."/>
            <person name="Simmons D."/>
            <person name="Wilczek-Boney K."/>
            <person name="Hale W."/>
            <person name="Jakkamsetti A."/>
            <person name="Pham P."/>
            <person name="Ruth R."/>
            <person name="San Lucas F."/>
            <person name="Warren J."/>
            <person name="Zhang J."/>
            <person name="Zhao Z."/>
            <person name="Zhou C."/>
            <person name="Zhu D."/>
            <person name="Lee S."/>
            <person name="Bess C."/>
            <person name="Blankenburg K."/>
            <person name="Forbes L."/>
            <person name="Fu Q."/>
            <person name="Gubbala S."/>
            <person name="Hirani K."/>
            <person name="Jayaseelan J.C."/>
            <person name="Lara F."/>
            <person name="Munidasa M."/>
            <person name="Palculict T."/>
            <person name="Patil S."/>
            <person name="Pu L.-L."/>
            <person name="Saada N."/>
            <person name="Tang L."/>
            <person name="Weissenberger G."/>
            <person name="Zhu Y."/>
            <person name="Hemphill L."/>
            <person name="Shang Y."/>
            <person name="Youmans B."/>
            <person name="Ayvaz T."/>
            <person name="Ross M."/>
            <person name="Santibanez J."/>
            <person name="Aqrawi P."/>
            <person name="Gross S."/>
            <person name="Joshi V."/>
            <person name="Fowler G."/>
            <person name="Nazareth L."/>
            <person name="Reid J."/>
            <person name="Worley K."/>
            <person name="Petrosino J."/>
            <person name="Highlander S."/>
            <person name="Gibbs R."/>
        </authorList>
    </citation>
    <scope>NUCLEOTIDE SEQUENCE [LARGE SCALE GENOMIC DNA]</scope>
    <source>
        <strain evidence="1 2">DSM 11664</strain>
    </source>
</reference>
<protein>
    <recommendedName>
        <fullName evidence="3">Helix-turn-helix domain-containing protein</fullName>
    </recommendedName>
</protein>
<proteinExistence type="predicted"/>